<keyword evidence="16" id="KW-0496">Mitochondrion</keyword>
<dbReference type="PROSITE" id="PS01011">
    <property type="entry name" value="FOLYLPOLYGLU_SYNT_1"/>
    <property type="match status" value="1"/>
</dbReference>
<dbReference type="EC" id="6.3.2.17" evidence="6 21"/>
<evidence type="ECO:0000256" key="3">
    <source>
        <dbReference type="ARBA" id="ARBA00004496"/>
    </source>
</evidence>
<dbReference type="GO" id="GO:0006730">
    <property type="term" value="P:one-carbon metabolic process"/>
    <property type="evidence" value="ECO:0007669"/>
    <property type="project" value="UniProtKB-KW"/>
</dbReference>
<evidence type="ECO:0000256" key="11">
    <source>
        <dbReference type="ARBA" id="ARBA00022723"/>
    </source>
</evidence>
<evidence type="ECO:0000256" key="17">
    <source>
        <dbReference type="ARBA" id="ARBA00023136"/>
    </source>
</evidence>
<protein>
    <recommendedName>
        <fullName evidence="7 21">Folylpolyglutamate synthase</fullName>
        <ecNumber evidence="6 21">6.3.2.17</ecNumber>
    </recommendedName>
    <alternativeName>
        <fullName evidence="19 21">Folylpoly-gamma-glutamate synthetase</fullName>
    </alternativeName>
    <alternativeName>
        <fullName evidence="18 21">Tetrahydrofolylpolyglutamate synthase</fullName>
    </alternativeName>
</protein>
<evidence type="ECO:0000256" key="2">
    <source>
        <dbReference type="ARBA" id="ARBA00004305"/>
    </source>
</evidence>
<evidence type="ECO:0000256" key="10">
    <source>
        <dbReference type="ARBA" id="ARBA00022598"/>
    </source>
</evidence>
<dbReference type="Proteomes" id="UP000094565">
    <property type="component" value="Chromosome 2"/>
</dbReference>
<dbReference type="InterPro" id="IPR036565">
    <property type="entry name" value="Mur-like_cat_sf"/>
</dbReference>
<evidence type="ECO:0000256" key="15">
    <source>
        <dbReference type="ARBA" id="ARBA00022842"/>
    </source>
</evidence>
<dbReference type="Gene3D" id="3.40.1190.10">
    <property type="entry name" value="Mur-like, catalytic domain"/>
    <property type="match status" value="1"/>
</dbReference>
<dbReference type="GO" id="GO:0004326">
    <property type="term" value="F:tetrahydrofolylpolyglutamate synthase activity"/>
    <property type="evidence" value="ECO:0007669"/>
    <property type="project" value="UniProtKB-EC"/>
</dbReference>
<evidence type="ECO:0000256" key="19">
    <source>
        <dbReference type="ARBA" id="ARBA00030876"/>
    </source>
</evidence>
<keyword evidence="15 23" id="KW-0460">Magnesium</keyword>
<dbReference type="PIRSF" id="PIRSF038895">
    <property type="entry name" value="FPGS"/>
    <property type="match status" value="1"/>
</dbReference>
<evidence type="ECO:0000256" key="23">
    <source>
        <dbReference type="PIRSR" id="PIRSR038895-2"/>
    </source>
</evidence>
<keyword evidence="10 21" id="KW-0436">Ligase</keyword>
<evidence type="ECO:0000256" key="1">
    <source>
        <dbReference type="ARBA" id="ARBA00004273"/>
    </source>
</evidence>
<gene>
    <name evidence="24" type="primary">MET7</name>
    <name evidence="24" type="ORF">ATY40_BA7503114</name>
</gene>
<dbReference type="AlphaFoldDB" id="A0A1B2JDB9"/>
<dbReference type="SUPFAM" id="SSF53623">
    <property type="entry name" value="MurD-like peptide ligases, catalytic domain"/>
    <property type="match status" value="1"/>
</dbReference>
<feature type="binding site" evidence="23">
    <location>
        <position position="232"/>
    </location>
    <ligand>
        <name>Mg(2+)</name>
        <dbReference type="ChEBI" id="CHEBI:18420"/>
        <label>1</label>
    </ligand>
</feature>
<evidence type="ECO:0000256" key="16">
    <source>
        <dbReference type="ARBA" id="ARBA00023128"/>
    </source>
</evidence>
<accession>A0A1B2JDB9</accession>
<dbReference type="GO" id="GO:0005829">
    <property type="term" value="C:cytosol"/>
    <property type="evidence" value="ECO:0007669"/>
    <property type="project" value="TreeGrafter"/>
</dbReference>
<evidence type="ECO:0000256" key="12">
    <source>
        <dbReference type="ARBA" id="ARBA00022741"/>
    </source>
</evidence>
<comment type="pathway">
    <text evidence="4 21">Cofactor biosynthesis; tetrahydrofolylpolyglutamate biosynthesis.</text>
</comment>
<dbReference type="InterPro" id="IPR023600">
    <property type="entry name" value="Folylpolyglutamate_synth_euk"/>
</dbReference>
<proteinExistence type="inferred from homology"/>
<keyword evidence="13" id="KW-0999">Mitochondrion inner membrane</keyword>
<comment type="cofactor">
    <cofactor evidence="21">
        <name>a monovalent cation</name>
        <dbReference type="ChEBI" id="CHEBI:60242"/>
    </cofactor>
    <text evidence="21">A monovalent cation.</text>
</comment>
<keyword evidence="17" id="KW-0472">Membrane</keyword>
<keyword evidence="14 22" id="KW-0067">ATP-binding</keyword>
<keyword evidence="9 21" id="KW-0554">One-carbon metabolism</keyword>
<keyword evidence="12 22" id="KW-0547">Nucleotide-binding</keyword>
<evidence type="ECO:0000256" key="22">
    <source>
        <dbReference type="PIRSR" id="PIRSR038895-1"/>
    </source>
</evidence>
<dbReference type="GO" id="GO:0005524">
    <property type="term" value="F:ATP binding"/>
    <property type="evidence" value="ECO:0007669"/>
    <property type="project" value="UniProtKB-KW"/>
</dbReference>
<organism evidence="24 25">
    <name type="scientific">Komagataella pastoris</name>
    <name type="common">Yeast</name>
    <name type="synonym">Pichia pastoris</name>
    <dbReference type="NCBI Taxonomy" id="4922"/>
    <lineage>
        <taxon>Eukaryota</taxon>
        <taxon>Fungi</taxon>
        <taxon>Dikarya</taxon>
        <taxon>Ascomycota</taxon>
        <taxon>Saccharomycotina</taxon>
        <taxon>Pichiomycetes</taxon>
        <taxon>Pichiales</taxon>
        <taxon>Pichiaceae</taxon>
        <taxon>Komagataella</taxon>
    </lineage>
</organism>
<evidence type="ECO:0000256" key="18">
    <source>
        <dbReference type="ARBA" id="ARBA00030592"/>
    </source>
</evidence>
<dbReference type="OrthoDB" id="5212574at2759"/>
<comment type="function">
    <text evidence="21">Catalyzes conversion of folates to polyglutamate derivatives allowing concentration of folate compounds in the cell and the intracellular retention of these cofactors, which are important substrates for most of the folate-dependent enzymes that are involved in one-carbon transfer reactions involved in purine, pyrimidine and amino acid synthesis.</text>
</comment>
<evidence type="ECO:0000256" key="6">
    <source>
        <dbReference type="ARBA" id="ARBA00013025"/>
    </source>
</evidence>
<feature type="binding site" evidence="23">
    <location>
        <position position="127"/>
    </location>
    <ligand>
        <name>Mg(2+)</name>
        <dbReference type="ChEBI" id="CHEBI:18420"/>
        <label>1</label>
    </ligand>
</feature>
<keyword evidence="11 23" id="KW-0479">Metal-binding</keyword>
<evidence type="ECO:0000256" key="13">
    <source>
        <dbReference type="ARBA" id="ARBA00022792"/>
    </source>
</evidence>
<evidence type="ECO:0000313" key="25">
    <source>
        <dbReference type="Proteomes" id="UP000094565"/>
    </source>
</evidence>
<evidence type="ECO:0000256" key="20">
    <source>
        <dbReference type="ARBA" id="ARBA00047493"/>
    </source>
</evidence>
<reference evidence="24 25" key="1">
    <citation type="submission" date="2016-02" db="EMBL/GenBank/DDBJ databases">
        <title>Comparative genomic and transcriptomic foundation for Pichia pastoris.</title>
        <authorList>
            <person name="Love K.R."/>
            <person name="Shah K.A."/>
            <person name="Whittaker C.A."/>
            <person name="Wu J."/>
            <person name="Bartlett M.C."/>
            <person name="Ma D."/>
            <person name="Leeson R.L."/>
            <person name="Priest M."/>
            <person name="Young S.K."/>
            <person name="Love J.C."/>
        </authorList>
    </citation>
    <scope>NUCLEOTIDE SEQUENCE [LARGE SCALE GENOMIC DNA]</scope>
    <source>
        <strain evidence="24 25">ATCC 28485</strain>
    </source>
</reference>
<dbReference type="Gene3D" id="3.90.190.20">
    <property type="entry name" value="Mur ligase, C-terminal domain"/>
    <property type="match status" value="1"/>
</dbReference>
<comment type="catalytic activity">
    <reaction evidence="20 21">
        <text>(6S)-5,6,7,8-tetrahydrofolyl-(gamma-L-Glu)(n) + L-glutamate + ATP = (6S)-5,6,7,8-tetrahydrofolyl-(gamma-L-Glu)(n+1) + ADP + phosphate + H(+)</text>
        <dbReference type="Rhea" id="RHEA:10580"/>
        <dbReference type="Rhea" id="RHEA-COMP:14738"/>
        <dbReference type="Rhea" id="RHEA-COMP:14740"/>
        <dbReference type="ChEBI" id="CHEBI:15378"/>
        <dbReference type="ChEBI" id="CHEBI:29985"/>
        <dbReference type="ChEBI" id="CHEBI:30616"/>
        <dbReference type="ChEBI" id="CHEBI:43474"/>
        <dbReference type="ChEBI" id="CHEBI:141005"/>
        <dbReference type="ChEBI" id="CHEBI:456216"/>
        <dbReference type="EC" id="6.3.2.17"/>
    </reaction>
</comment>
<dbReference type="EMBL" id="CP014585">
    <property type="protein sequence ID" value="ANZ75825.1"/>
    <property type="molecule type" value="Genomic_DNA"/>
</dbReference>
<dbReference type="PANTHER" id="PTHR11136:SF5">
    <property type="entry name" value="FOLYLPOLYGLUTAMATE SYNTHASE, MITOCHONDRIAL"/>
    <property type="match status" value="1"/>
</dbReference>
<feature type="binding site" evidence="22">
    <location>
        <position position="362"/>
    </location>
    <ligand>
        <name>ATP</name>
        <dbReference type="ChEBI" id="CHEBI:30616"/>
    </ligand>
</feature>
<name>A0A1B2JDB9_PICPA</name>
<dbReference type="GO" id="GO:0005759">
    <property type="term" value="C:mitochondrial matrix"/>
    <property type="evidence" value="ECO:0007669"/>
    <property type="project" value="UniProtKB-SubCell"/>
</dbReference>
<dbReference type="GO" id="GO:0046872">
    <property type="term" value="F:metal ion binding"/>
    <property type="evidence" value="ECO:0007669"/>
    <property type="project" value="UniProtKB-KW"/>
</dbReference>
<evidence type="ECO:0000256" key="4">
    <source>
        <dbReference type="ARBA" id="ARBA00005150"/>
    </source>
</evidence>
<dbReference type="GO" id="GO:0005743">
    <property type="term" value="C:mitochondrial inner membrane"/>
    <property type="evidence" value="ECO:0007669"/>
    <property type="project" value="UniProtKB-SubCell"/>
</dbReference>
<evidence type="ECO:0000256" key="7">
    <source>
        <dbReference type="ARBA" id="ARBA00018660"/>
    </source>
</evidence>
<evidence type="ECO:0000313" key="24">
    <source>
        <dbReference type="EMBL" id="ANZ75825.1"/>
    </source>
</evidence>
<keyword evidence="8" id="KW-0963">Cytoplasm</keyword>
<keyword evidence="25" id="KW-1185">Reference proteome</keyword>
<evidence type="ECO:0000256" key="5">
    <source>
        <dbReference type="ARBA" id="ARBA00008276"/>
    </source>
</evidence>
<evidence type="ECO:0000256" key="8">
    <source>
        <dbReference type="ARBA" id="ARBA00022490"/>
    </source>
</evidence>
<evidence type="ECO:0000256" key="14">
    <source>
        <dbReference type="ARBA" id="ARBA00022840"/>
    </source>
</evidence>
<dbReference type="PROSITE" id="PS01012">
    <property type="entry name" value="FOLYLPOLYGLU_SYNT_2"/>
    <property type="match status" value="1"/>
</dbReference>
<dbReference type="SUPFAM" id="SSF53244">
    <property type="entry name" value="MurD-like peptide ligases, peptide-binding domain"/>
    <property type="match status" value="1"/>
</dbReference>
<feature type="binding site" evidence="22">
    <location>
        <position position="346"/>
    </location>
    <ligand>
        <name>ATP</name>
        <dbReference type="ChEBI" id="CHEBI:30616"/>
    </ligand>
</feature>
<dbReference type="FunFam" id="3.40.1190.10:FF:000009">
    <property type="entry name" value="Folylpolyglutamate synthase"/>
    <property type="match status" value="1"/>
</dbReference>
<dbReference type="PANTHER" id="PTHR11136">
    <property type="entry name" value="FOLYLPOLYGLUTAMATE SYNTHASE-RELATED"/>
    <property type="match status" value="1"/>
</dbReference>
<dbReference type="NCBIfam" id="TIGR01499">
    <property type="entry name" value="folC"/>
    <property type="match status" value="1"/>
</dbReference>
<dbReference type="InterPro" id="IPR018109">
    <property type="entry name" value="Folylpolyglutamate_synth_CS"/>
</dbReference>
<dbReference type="InterPro" id="IPR036615">
    <property type="entry name" value="Mur_ligase_C_dom_sf"/>
</dbReference>
<dbReference type="InterPro" id="IPR001645">
    <property type="entry name" value="Folylpolyglutamate_synth"/>
</dbReference>
<comment type="subcellular location">
    <subcellularLocation>
        <location evidence="3">Cytoplasm</location>
    </subcellularLocation>
    <subcellularLocation>
        <location evidence="1">Mitochondrion inner membrane</location>
    </subcellularLocation>
    <subcellularLocation>
        <location evidence="2">Mitochondrion matrix</location>
    </subcellularLocation>
</comment>
<comment type="similarity">
    <text evidence="5 21">Belongs to the folylpolyglutamate synthase family.</text>
</comment>
<feature type="binding site" evidence="23">
    <location>
        <position position="204"/>
    </location>
    <ligand>
        <name>Mg(2+)</name>
        <dbReference type="ChEBI" id="CHEBI:18420"/>
        <label>1</label>
    </ligand>
</feature>
<evidence type="ECO:0000256" key="9">
    <source>
        <dbReference type="ARBA" id="ARBA00022563"/>
    </source>
</evidence>
<evidence type="ECO:0000256" key="21">
    <source>
        <dbReference type="PIRNR" id="PIRNR038895"/>
    </source>
</evidence>
<sequence length="511" mass="57446">MGQPDMPLHRSYKDAIRALNSLQSNYATIEAIRKSGNNRSANNIPEMVEWTRRIGYSPAEFNRLNIIHVTGTKGKGSTCAFVQSILKRYKNKDFVTASRNSSSSSLASSRSNETEKPHITKVGLYSSPHLKSVRERIRINGKPLAEDLFTKYFFEVWDRLESSESNPSTFPQLSPGLKPAYFKYLTLLSFHVFMSENVDSAIYEVGVGGEFDSTNIIEKPTVTGVSALGIDHTFMLGNTLTDIAWNKSGIFKEGVPAVSVPQPEEGMNELIRRAEERKVKFFKVVPDRDLSDIKLGLAGTFQKENANLAIELAAIHLQKLGFKVDVKDDLPDEFVEGLSSARWPGRCQIIEEPENQITWYLDGAHTKESIEASSQWFTEKQTKSDQTVLLFNQQTRDGDALIKQLHGVVYPKLKFNHVIFTTNITWSDGYSDDLVSLNTSKEEIDNMDVQKALAETWNNLDKASRKHIFHDIETSINFIRSLEGSVDVFVTGSLHLVGGFLVVLDRKDLPN</sequence>
<dbReference type="UniPathway" id="UPA00850"/>